<dbReference type="CDD" id="cd04681">
    <property type="entry name" value="NUDIX_Hydrolase"/>
    <property type="match status" value="1"/>
</dbReference>
<sequence>MKLLKYCPSCGKETLHWDGEKKWSCPECGFNLYNNIAAAVAVVIRCGDEIYLTRRNRDPKKGKLDLAGGFVDPKESAEETCKRELFEELQLDVDISKLRYLASLPNIYQYKEIDYNTIDLFYEYDVQEKFEVNLELSEISEAIWIPLHTLDLEDLAFESQQRFFKEYLKNNQ</sequence>
<dbReference type="InterPro" id="IPR015797">
    <property type="entry name" value="NUDIX_hydrolase-like_dom_sf"/>
</dbReference>
<dbReference type="EMBL" id="JPRO01000001">
    <property type="protein sequence ID" value="KFF09518.1"/>
    <property type="molecule type" value="Genomic_DNA"/>
</dbReference>
<proteinExistence type="predicted"/>
<comment type="caution">
    <text evidence="6">The sequence shown here is derived from an EMBL/GenBank/DDBJ whole genome shotgun (WGS) entry which is preliminary data.</text>
</comment>
<dbReference type="GO" id="GO:0046872">
    <property type="term" value="F:metal ion binding"/>
    <property type="evidence" value="ECO:0007669"/>
    <property type="project" value="UniProtKB-KW"/>
</dbReference>
<dbReference type="GO" id="GO:0019677">
    <property type="term" value="P:NAD+ catabolic process"/>
    <property type="evidence" value="ECO:0007669"/>
    <property type="project" value="TreeGrafter"/>
</dbReference>
<dbReference type="PANTHER" id="PTHR42904">
    <property type="entry name" value="NUDIX HYDROLASE, NUDC SUBFAMILY"/>
    <property type="match status" value="1"/>
</dbReference>
<reference evidence="6 7" key="1">
    <citation type="submission" date="2014-07" db="EMBL/GenBank/DDBJ databases">
        <title>Genome of Chryseobacterium luteum DSM 18605.</title>
        <authorList>
            <person name="Stropko S.J."/>
            <person name="Pipes S.E."/>
            <person name="Newman J.D."/>
        </authorList>
    </citation>
    <scope>NUCLEOTIDE SEQUENCE [LARGE SCALE GENOMIC DNA]</scope>
    <source>
        <strain evidence="6 7">DSM 18605</strain>
    </source>
</reference>
<organism evidence="6 7">
    <name type="scientific">Chryseobacterium luteum</name>
    <dbReference type="NCBI Taxonomy" id="421531"/>
    <lineage>
        <taxon>Bacteria</taxon>
        <taxon>Pseudomonadati</taxon>
        <taxon>Bacteroidota</taxon>
        <taxon>Flavobacteriia</taxon>
        <taxon>Flavobacteriales</taxon>
        <taxon>Weeksellaceae</taxon>
        <taxon>Chryseobacterium group</taxon>
        <taxon>Chryseobacterium</taxon>
    </lineage>
</organism>
<evidence type="ECO:0000313" key="6">
    <source>
        <dbReference type="EMBL" id="KFF09518.1"/>
    </source>
</evidence>
<comment type="cofactor">
    <cofactor evidence="1">
        <name>Mg(2+)</name>
        <dbReference type="ChEBI" id="CHEBI:18420"/>
    </cofactor>
</comment>
<keyword evidence="7" id="KW-1185">Reference proteome</keyword>
<dbReference type="InterPro" id="IPR000086">
    <property type="entry name" value="NUDIX_hydrolase_dom"/>
</dbReference>
<dbReference type="Pfam" id="PF00293">
    <property type="entry name" value="NUDIX"/>
    <property type="match status" value="1"/>
</dbReference>
<evidence type="ECO:0000256" key="4">
    <source>
        <dbReference type="ARBA" id="ARBA00022842"/>
    </source>
</evidence>
<accession>A0A085ZYK4</accession>
<feature type="domain" description="Nudix hydrolase" evidence="5">
    <location>
        <begin position="33"/>
        <end position="168"/>
    </location>
</feature>
<keyword evidence="4" id="KW-0460">Magnesium</keyword>
<name>A0A085ZYK4_9FLAO</name>
<dbReference type="eggNOG" id="COG2816">
    <property type="taxonomic scope" value="Bacteria"/>
</dbReference>
<evidence type="ECO:0000259" key="5">
    <source>
        <dbReference type="PROSITE" id="PS51462"/>
    </source>
</evidence>
<dbReference type="AlphaFoldDB" id="A0A085ZYK4"/>
<keyword evidence="3 6" id="KW-0378">Hydrolase</keyword>
<dbReference type="STRING" id="421531.IX38_03235"/>
<dbReference type="GO" id="GO:0035529">
    <property type="term" value="F:NADH pyrophosphatase activity"/>
    <property type="evidence" value="ECO:0007669"/>
    <property type="project" value="TreeGrafter"/>
</dbReference>
<keyword evidence="2" id="KW-0479">Metal-binding</keyword>
<dbReference type="Gene3D" id="3.90.79.10">
    <property type="entry name" value="Nucleoside Triphosphate Pyrophosphohydrolase"/>
    <property type="match status" value="1"/>
</dbReference>
<evidence type="ECO:0000256" key="1">
    <source>
        <dbReference type="ARBA" id="ARBA00001946"/>
    </source>
</evidence>
<dbReference type="Proteomes" id="UP000028703">
    <property type="component" value="Unassembled WGS sequence"/>
</dbReference>
<dbReference type="GO" id="GO:0005829">
    <property type="term" value="C:cytosol"/>
    <property type="evidence" value="ECO:0007669"/>
    <property type="project" value="TreeGrafter"/>
</dbReference>
<dbReference type="InterPro" id="IPR050241">
    <property type="entry name" value="NAD-cap_RNA_hydrolase_NudC"/>
</dbReference>
<dbReference type="SUPFAM" id="SSF55811">
    <property type="entry name" value="Nudix"/>
    <property type="match status" value="1"/>
</dbReference>
<dbReference type="GO" id="GO:0006742">
    <property type="term" value="P:NADP+ catabolic process"/>
    <property type="evidence" value="ECO:0007669"/>
    <property type="project" value="TreeGrafter"/>
</dbReference>
<dbReference type="OrthoDB" id="9786141at2"/>
<protein>
    <submittedName>
        <fullName evidence="6">NUDIX hydrolase</fullName>
    </submittedName>
</protein>
<dbReference type="RefSeq" id="WP_034701418.1">
    <property type="nucleotide sequence ID" value="NZ_JPRO01000001.1"/>
</dbReference>
<dbReference type="PANTHER" id="PTHR42904:SF12">
    <property type="entry name" value="ADP-RIBOSE PYROPHOSPHATASE-RELATED"/>
    <property type="match status" value="1"/>
</dbReference>
<evidence type="ECO:0000256" key="2">
    <source>
        <dbReference type="ARBA" id="ARBA00022723"/>
    </source>
</evidence>
<evidence type="ECO:0000256" key="3">
    <source>
        <dbReference type="ARBA" id="ARBA00022801"/>
    </source>
</evidence>
<gene>
    <name evidence="6" type="ORF">IX38_03235</name>
</gene>
<evidence type="ECO:0000313" key="7">
    <source>
        <dbReference type="Proteomes" id="UP000028703"/>
    </source>
</evidence>
<dbReference type="PROSITE" id="PS51462">
    <property type="entry name" value="NUDIX"/>
    <property type="match status" value="1"/>
</dbReference>